<sequence>MPKQKKQEAGATLERSARGPKPSHSREKIARVAVELADERGLDAVSIRAVAQQIGAGAASLYRYVDSSDQLLDLMVDRVSGEYVFDELAGSPEEQLLALAAQGRAIMHTHRWLAPLVQSTRVPGPQTLHYLESALSALAGTALSGTQKLQTIAMLTAITSAFVINELSQQDAQPRGVIELQQALASGQYPLLTAAFQQADPTVDQDGVFGSLIRNYLRGAGIFEA</sequence>
<dbReference type="EMBL" id="BMKX01000004">
    <property type="protein sequence ID" value="GGJ61949.1"/>
    <property type="molecule type" value="Genomic_DNA"/>
</dbReference>
<evidence type="ECO:0000256" key="3">
    <source>
        <dbReference type="ARBA" id="ARBA00023163"/>
    </source>
</evidence>
<dbReference type="Pfam" id="PF02909">
    <property type="entry name" value="TetR_C_1"/>
    <property type="match status" value="1"/>
</dbReference>
<evidence type="ECO:0000256" key="5">
    <source>
        <dbReference type="SAM" id="MobiDB-lite"/>
    </source>
</evidence>
<protein>
    <submittedName>
        <fullName evidence="7">TetR family transcriptional regulator</fullName>
    </submittedName>
</protein>
<dbReference type="SUPFAM" id="SSF48498">
    <property type="entry name" value="Tetracyclin repressor-like, C-terminal domain"/>
    <property type="match status" value="1"/>
</dbReference>
<dbReference type="InterPro" id="IPR050109">
    <property type="entry name" value="HTH-type_TetR-like_transc_reg"/>
</dbReference>
<dbReference type="PANTHER" id="PTHR30055">
    <property type="entry name" value="HTH-TYPE TRANSCRIPTIONAL REGULATOR RUTR"/>
    <property type="match status" value="1"/>
</dbReference>
<feature type="DNA-binding region" description="H-T-H motif" evidence="4">
    <location>
        <begin position="46"/>
        <end position="65"/>
    </location>
</feature>
<dbReference type="Gene3D" id="1.10.10.60">
    <property type="entry name" value="Homeodomain-like"/>
    <property type="match status" value="1"/>
</dbReference>
<name>A0ABQ2DPA7_9MICC</name>
<organism evidence="7 8">
    <name type="scientific">Glutamicibacter ardleyensis</name>
    <dbReference type="NCBI Taxonomy" id="225894"/>
    <lineage>
        <taxon>Bacteria</taxon>
        <taxon>Bacillati</taxon>
        <taxon>Actinomycetota</taxon>
        <taxon>Actinomycetes</taxon>
        <taxon>Micrococcales</taxon>
        <taxon>Micrococcaceae</taxon>
        <taxon>Glutamicibacter</taxon>
    </lineage>
</organism>
<evidence type="ECO:0000313" key="8">
    <source>
        <dbReference type="Proteomes" id="UP000606115"/>
    </source>
</evidence>
<dbReference type="PROSITE" id="PS50977">
    <property type="entry name" value="HTH_TETR_2"/>
    <property type="match status" value="1"/>
</dbReference>
<gene>
    <name evidence="7" type="ORF">GCM10007173_20990</name>
</gene>
<dbReference type="SUPFAM" id="SSF46689">
    <property type="entry name" value="Homeodomain-like"/>
    <property type="match status" value="1"/>
</dbReference>
<proteinExistence type="predicted"/>
<dbReference type="Pfam" id="PF00440">
    <property type="entry name" value="TetR_N"/>
    <property type="match status" value="1"/>
</dbReference>
<comment type="caution">
    <text evidence="7">The sequence shown here is derived from an EMBL/GenBank/DDBJ whole genome shotgun (WGS) entry which is preliminary data.</text>
</comment>
<evidence type="ECO:0000256" key="2">
    <source>
        <dbReference type="ARBA" id="ARBA00023125"/>
    </source>
</evidence>
<dbReference type="InterPro" id="IPR009057">
    <property type="entry name" value="Homeodomain-like_sf"/>
</dbReference>
<dbReference type="InterPro" id="IPR001647">
    <property type="entry name" value="HTH_TetR"/>
</dbReference>
<evidence type="ECO:0000259" key="6">
    <source>
        <dbReference type="PROSITE" id="PS50977"/>
    </source>
</evidence>
<keyword evidence="3" id="KW-0804">Transcription</keyword>
<keyword evidence="2 4" id="KW-0238">DNA-binding</keyword>
<evidence type="ECO:0000313" key="7">
    <source>
        <dbReference type="EMBL" id="GGJ61949.1"/>
    </source>
</evidence>
<dbReference type="RefSeq" id="WP_188685590.1">
    <property type="nucleotide sequence ID" value="NZ_BMKX01000004.1"/>
</dbReference>
<evidence type="ECO:0000256" key="1">
    <source>
        <dbReference type="ARBA" id="ARBA00023015"/>
    </source>
</evidence>
<dbReference type="InterPro" id="IPR036271">
    <property type="entry name" value="Tet_transcr_reg_TetR-rel_C_sf"/>
</dbReference>
<feature type="domain" description="HTH tetR-type" evidence="6">
    <location>
        <begin position="23"/>
        <end position="83"/>
    </location>
</feature>
<dbReference type="GeneID" id="303304455"/>
<reference evidence="8" key="1">
    <citation type="journal article" date="2019" name="Int. J. Syst. Evol. Microbiol.">
        <title>The Global Catalogue of Microorganisms (GCM) 10K type strain sequencing project: providing services to taxonomists for standard genome sequencing and annotation.</title>
        <authorList>
            <consortium name="The Broad Institute Genomics Platform"/>
            <consortium name="The Broad Institute Genome Sequencing Center for Infectious Disease"/>
            <person name="Wu L."/>
            <person name="Ma J."/>
        </authorList>
    </citation>
    <scope>NUCLEOTIDE SEQUENCE [LARGE SCALE GENOMIC DNA]</scope>
    <source>
        <strain evidence="8">CGMCC 1.3685</strain>
    </source>
</reference>
<dbReference type="Proteomes" id="UP000606115">
    <property type="component" value="Unassembled WGS sequence"/>
</dbReference>
<dbReference type="Gene3D" id="1.10.357.10">
    <property type="entry name" value="Tetracycline Repressor, domain 2"/>
    <property type="match status" value="1"/>
</dbReference>
<keyword evidence="8" id="KW-1185">Reference proteome</keyword>
<keyword evidence="1" id="KW-0805">Transcription regulation</keyword>
<dbReference type="InterPro" id="IPR004111">
    <property type="entry name" value="Repressor_TetR_C"/>
</dbReference>
<feature type="region of interest" description="Disordered" evidence="5">
    <location>
        <begin position="1"/>
        <end position="27"/>
    </location>
</feature>
<accession>A0ABQ2DPA7</accession>
<dbReference type="PANTHER" id="PTHR30055:SF151">
    <property type="entry name" value="TRANSCRIPTIONAL REGULATORY PROTEIN"/>
    <property type="match status" value="1"/>
</dbReference>
<evidence type="ECO:0000256" key="4">
    <source>
        <dbReference type="PROSITE-ProRule" id="PRU00335"/>
    </source>
</evidence>